<accession>A0A1L8CQB1</accession>
<dbReference type="SFLD" id="SFLDG01018">
    <property type="entry name" value="Squalene/Phytoene_Synthase_Lik"/>
    <property type="match status" value="1"/>
</dbReference>
<dbReference type="GO" id="GO:0016114">
    <property type="term" value="P:terpenoid biosynthetic process"/>
    <property type="evidence" value="ECO:0007669"/>
    <property type="project" value="UniProtKB-ARBA"/>
</dbReference>
<keyword evidence="2" id="KW-1185">Reference proteome</keyword>
<name>A0A1L8CQB1_9PROT</name>
<dbReference type="NCBIfam" id="TIGR03464">
    <property type="entry name" value="HpnC"/>
    <property type="match status" value="1"/>
</dbReference>
<dbReference type="Pfam" id="PF00494">
    <property type="entry name" value="SQS_PSY"/>
    <property type="match status" value="1"/>
</dbReference>
<evidence type="ECO:0000313" key="2">
    <source>
        <dbReference type="Proteomes" id="UP000231632"/>
    </source>
</evidence>
<dbReference type="Gene3D" id="1.10.600.10">
    <property type="entry name" value="Farnesyl Diphosphate Synthase"/>
    <property type="match status" value="1"/>
</dbReference>
<sequence>MELAQAYQHCLDIARNHYENFPTASKLLRADLRPAVAAIYAFARHADDLADEDDATPETRIKQLDAWETLLERCENNVSIDQPIFMALADTIQKHALDIEELNNLLIAFRMDVTIHGYATLDELLFYCKHSANPVGRLMLMLHRINTAEALYCSDKICSALQLINFWQDLSVDLPRGRCYLPEAWLQEADLTAQQLLDGDVDNQLLRPVLDKAIAETRSMLEEGLPLLAMIPFRLRLQIAATIHAGRRMLDKIDNLESPMLERSTLNKKEWKKMLLPVLKDSLFPPKAKH</sequence>
<organism evidence="1 2">
    <name type="scientific">Mariprofundus micogutta</name>
    <dbReference type="NCBI Taxonomy" id="1921010"/>
    <lineage>
        <taxon>Bacteria</taxon>
        <taxon>Pseudomonadati</taxon>
        <taxon>Pseudomonadota</taxon>
        <taxon>Candidatius Mariprofundia</taxon>
        <taxon>Mariprofundales</taxon>
        <taxon>Mariprofundaceae</taxon>
        <taxon>Mariprofundus</taxon>
    </lineage>
</organism>
<dbReference type="SFLD" id="SFLDG01212">
    <property type="entry name" value="Phytoene_synthase_like"/>
    <property type="match status" value="1"/>
</dbReference>
<dbReference type="STRING" id="1921010.MMIC_P2089"/>
<dbReference type="CDD" id="cd00683">
    <property type="entry name" value="Trans_IPPS_HH"/>
    <property type="match status" value="1"/>
</dbReference>
<dbReference type="GO" id="GO:0051996">
    <property type="term" value="F:squalene synthase [NAD(P)H] activity"/>
    <property type="evidence" value="ECO:0007669"/>
    <property type="project" value="InterPro"/>
</dbReference>
<dbReference type="InterPro" id="IPR044843">
    <property type="entry name" value="Trans_IPPS_bact-type"/>
</dbReference>
<dbReference type="PANTHER" id="PTHR31480">
    <property type="entry name" value="BIFUNCTIONAL LYCOPENE CYCLASE/PHYTOENE SYNTHASE"/>
    <property type="match status" value="1"/>
</dbReference>
<comment type="caution">
    <text evidence="1">The sequence shown here is derived from an EMBL/GenBank/DDBJ whole genome shotgun (WGS) entry which is preliminary data.</text>
</comment>
<dbReference type="AlphaFoldDB" id="A0A1L8CQB1"/>
<dbReference type="SUPFAM" id="SSF48576">
    <property type="entry name" value="Terpenoid synthases"/>
    <property type="match status" value="1"/>
</dbReference>
<dbReference type="EMBL" id="BDFD01000021">
    <property type="protein sequence ID" value="GAV21110.1"/>
    <property type="molecule type" value="Genomic_DNA"/>
</dbReference>
<dbReference type="InterPro" id="IPR002060">
    <property type="entry name" value="Squ/phyt_synthse"/>
</dbReference>
<dbReference type="InterPro" id="IPR008949">
    <property type="entry name" value="Isoprenoid_synthase_dom_sf"/>
</dbReference>
<dbReference type="InterPro" id="IPR017827">
    <property type="entry name" value="HSQ_synthase_HpnC"/>
</dbReference>
<dbReference type="GO" id="GO:0004311">
    <property type="term" value="F:geranylgeranyl diphosphate synthase activity"/>
    <property type="evidence" value="ECO:0007669"/>
    <property type="project" value="InterPro"/>
</dbReference>
<reference evidence="1 2" key="1">
    <citation type="journal article" date="2017" name="Arch. Microbiol.">
        <title>Mariprofundus micogutta sp. nov., a novel iron-oxidizing zetaproteobacterium isolated from a deep-sea hydrothermal field at the Bayonnaise knoll of the Izu-Ogasawara arc, and a description of Mariprofundales ord. nov. and Zetaproteobacteria classis nov.</title>
        <authorList>
            <person name="Makita H."/>
            <person name="Tanaka E."/>
            <person name="Mitsunobu S."/>
            <person name="Miyazaki M."/>
            <person name="Nunoura T."/>
            <person name="Uematsu K."/>
            <person name="Takaki Y."/>
            <person name="Nishi S."/>
            <person name="Shimamura S."/>
            <person name="Takai K."/>
        </authorList>
    </citation>
    <scope>NUCLEOTIDE SEQUENCE [LARGE SCALE GENOMIC DNA]</scope>
    <source>
        <strain evidence="1 2">ET2</strain>
    </source>
</reference>
<protein>
    <submittedName>
        <fullName evidence="1">All-trans-phytoene synthase</fullName>
    </submittedName>
</protein>
<proteinExistence type="predicted"/>
<dbReference type="Proteomes" id="UP000231632">
    <property type="component" value="Unassembled WGS sequence"/>
</dbReference>
<dbReference type="InterPro" id="IPR033904">
    <property type="entry name" value="Trans_IPPS_HH"/>
</dbReference>
<dbReference type="SFLD" id="SFLDS00005">
    <property type="entry name" value="Isoprenoid_Synthase_Type_I"/>
    <property type="match status" value="1"/>
</dbReference>
<evidence type="ECO:0000313" key="1">
    <source>
        <dbReference type="EMBL" id="GAV21110.1"/>
    </source>
</evidence>
<gene>
    <name evidence="1" type="ORF">MMIC_P2089</name>
</gene>